<reference evidence="2" key="1">
    <citation type="submission" date="2019-08" db="EMBL/GenBank/DDBJ databases">
        <authorList>
            <person name="Kucharzyk K."/>
            <person name="Murdoch R.W."/>
            <person name="Higgins S."/>
            <person name="Loffler F."/>
        </authorList>
    </citation>
    <scope>NUCLEOTIDE SEQUENCE</scope>
</reference>
<accession>A0A644UNP9</accession>
<feature type="domain" description="Secretion system C-terminal sorting" evidence="1">
    <location>
        <begin position="320"/>
        <end position="390"/>
    </location>
</feature>
<dbReference type="EMBL" id="VSSQ01000139">
    <property type="protein sequence ID" value="MPL80559.1"/>
    <property type="molecule type" value="Genomic_DNA"/>
</dbReference>
<evidence type="ECO:0000313" key="2">
    <source>
        <dbReference type="EMBL" id="MPL80559.1"/>
    </source>
</evidence>
<protein>
    <recommendedName>
        <fullName evidence="1">Secretion system C-terminal sorting domain-containing protein</fullName>
    </recommendedName>
</protein>
<sequence>MKTFTRSFAPFLSFAMKTVLLAVFVLAYFQGFTQSLTPEFVTAGYTLTDLGSIEQLPSQYGGLTIRPEQPNTLYIGGNANTGSGALYSVALVRDPESKHITGFGGAAIHYIEAPNNDGGIFFDQNGTLLFTRYSMNELGQVLPDNSYISTPLTNYGIASSVGAMAFVPSGYPGAGGLVFSSYSASIMYNVPFTIDVNGQYLLSNQIAEVSVYGIASGPEGIAYIPAGSAVFPNLSMAISSYSNGTVVVFEVGDHGLPVPSTAREMITGLSGAEGALIDPLTGDFLFSTFGGGNKVIRISGFEKPSSVNEKPMNKLADFSILPNPTEGSFKLKSLNPVKGGLISVFNIHGAKVLEQETGIDDSIEYDLSAQPAGMYIVSVKNGNATGYQKLLLK</sequence>
<organism evidence="2">
    <name type="scientific">bioreactor metagenome</name>
    <dbReference type="NCBI Taxonomy" id="1076179"/>
    <lineage>
        <taxon>unclassified sequences</taxon>
        <taxon>metagenomes</taxon>
        <taxon>ecological metagenomes</taxon>
    </lineage>
</organism>
<evidence type="ECO:0000259" key="1">
    <source>
        <dbReference type="Pfam" id="PF18962"/>
    </source>
</evidence>
<dbReference type="SUPFAM" id="SSF63829">
    <property type="entry name" value="Calcium-dependent phosphotriesterase"/>
    <property type="match status" value="1"/>
</dbReference>
<proteinExistence type="predicted"/>
<dbReference type="AlphaFoldDB" id="A0A644UNP9"/>
<comment type="caution">
    <text evidence="2">The sequence shown here is derived from an EMBL/GenBank/DDBJ whole genome shotgun (WGS) entry which is preliminary data.</text>
</comment>
<dbReference type="InterPro" id="IPR026444">
    <property type="entry name" value="Secre_tail"/>
</dbReference>
<dbReference type="Pfam" id="PF18962">
    <property type="entry name" value="Por_Secre_tail"/>
    <property type="match status" value="1"/>
</dbReference>
<dbReference type="NCBIfam" id="TIGR04183">
    <property type="entry name" value="Por_Secre_tail"/>
    <property type="match status" value="1"/>
</dbReference>
<gene>
    <name evidence="2" type="ORF">SDC9_26460</name>
</gene>
<name>A0A644UNP9_9ZZZZ</name>